<sequence length="34" mass="3868">MTIGNFIDHDSINSTIIEDIIGNLLINITNYNIY</sequence>
<protein>
    <submittedName>
        <fullName evidence="1">Uncharacterized protein</fullName>
    </submittedName>
</protein>
<dbReference type="EMBL" id="MN739885">
    <property type="protein sequence ID" value="QHT75981.1"/>
    <property type="molecule type" value="Genomic_DNA"/>
</dbReference>
<proteinExistence type="predicted"/>
<reference evidence="1" key="1">
    <citation type="journal article" date="2020" name="Nature">
        <title>Giant virus diversity and host interactions through global metagenomics.</title>
        <authorList>
            <person name="Schulz F."/>
            <person name="Roux S."/>
            <person name="Paez-Espino D."/>
            <person name="Jungbluth S."/>
            <person name="Walsh D.A."/>
            <person name="Denef V.J."/>
            <person name="McMahon K.D."/>
            <person name="Konstantinidis K.T."/>
            <person name="Eloe-Fadrosh E.A."/>
            <person name="Kyrpides N.C."/>
            <person name="Woyke T."/>
        </authorList>
    </citation>
    <scope>NUCLEOTIDE SEQUENCE</scope>
    <source>
        <strain evidence="1">GVMAG-M-3300023179-71</strain>
    </source>
</reference>
<evidence type="ECO:0000313" key="1">
    <source>
        <dbReference type="EMBL" id="QHT75981.1"/>
    </source>
</evidence>
<name>A0A6C0H5Y8_9ZZZZ</name>
<accession>A0A6C0H5Y8</accession>
<organism evidence="1">
    <name type="scientific">viral metagenome</name>
    <dbReference type="NCBI Taxonomy" id="1070528"/>
    <lineage>
        <taxon>unclassified sequences</taxon>
        <taxon>metagenomes</taxon>
        <taxon>organismal metagenomes</taxon>
    </lineage>
</organism>
<dbReference type="AlphaFoldDB" id="A0A6C0H5Y8"/>